<dbReference type="OrthoDB" id="3214502at2759"/>
<dbReference type="Pfam" id="PF18758">
    <property type="entry name" value="KDZ"/>
    <property type="match status" value="1"/>
</dbReference>
<evidence type="ECO:0000259" key="2">
    <source>
        <dbReference type="Pfam" id="PF18803"/>
    </source>
</evidence>
<feature type="domain" description="CxC2-like cysteine cluster KDZ transposase-associated" evidence="2">
    <location>
        <begin position="194"/>
        <end position="230"/>
    </location>
</feature>
<dbReference type="RefSeq" id="XP_001890385.1">
    <property type="nucleotide sequence ID" value="XM_001890350.1"/>
</dbReference>
<dbReference type="InterPro" id="IPR041457">
    <property type="entry name" value="CxC2_KDZ-assoc"/>
</dbReference>
<evidence type="ECO:0000313" key="3">
    <source>
        <dbReference type="EMBL" id="EDQ98983.1"/>
    </source>
</evidence>
<organism evidence="4">
    <name type="scientific">Laccaria bicolor (strain S238N-H82 / ATCC MYA-4686)</name>
    <name type="common">Bicoloured deceiver</name>
    <name type="synonym">Laccaria laccata var. bicolor</name>
    <dbReference type="NCBI Taxonomy" id="486041"/>
    <lineage>
        <taxon>Eukaryota</taxon>
        <taxon>Fungi</taxon>
        <taxon>Dikarya</taxon>
        <taxon>Basidiomycota</taxon>
        <taxon>Agaricomycotina</taxon>
        <taxon>Agaricomycetes</taxon>
        <taxon>Agaricomycetidae</taxon>
        <taxon>Agaricales</taxon>
        <taxon>Agaricineae</taxon>
        <taxon>Hydnangiaceae</taxon>
        <taxon>Laccaria</taxon>
    </lineage>
</organism>
<dbReference type="EMBL" id="DS547180">
    <property type="protein sequence ID" value="EDQ98983.1"/>
    <property type="molecule type" value="Genomic_DNA"/>
</dbReference>
<gene>
    <name evidence="3" type="ORF">LACBIDRAFT_318430</name>
</gene>
<protein>
    <submittedName>
        <fullName evidence="3">Predicted protein</fullName>
    </submittedName>
</protein>
<evidence type="ECO:0000313" key="4">
    <source>
        <dbReference type="Proteomes" id="UP000001194"/>
    </source>
</evidence>
<dbReference type="KEGG" id="lbc:LACBIDRAFT_318430"/>
<dbReference type="PANTHER" id="PTHR33096:SF1">
    <property type="entry name" value="CXC1-LIKE CYSTEINE CLUSTER ASSOCIATED WITH KDZ TRANSPOSASES DOMAIN-CONTAINING PROTEIN"/>
    <property type="match status" value="1"/>
</dbReference>
<feature type="compositionally biased region" description="Polar residues" evidence="1">
    <location>
        <begin position="65"/>
        <end position="74"/>
    </location>
</feature>
<name>B0E2F2_LACBS</name>
<feature type="domain" description="CxC2-like cysteine cluster KDZ transposase-associated" evidence="2">
    <location>
        <begin position="231"/>
        <end position="282"/>
    </location>
</feature>
<sequence>MRGKVLRPRGKAKRYVVVCDSDDDDERQDISIPQSQTVHISDSGHRIIQTPLSPQKATSAARRSPSPQYEWNPSTKYDNVEETTLDLGGGTVAEKVAAKRYPTSDAPLCEWARATPQDPGYREEYLLEMLRLEGRGDRLTDDCMSCCTGGGIYRCDDCMGHLRECLDCCLKRHEHLPLHIIQKWNGIFFEKISLRSMGLRVQLGHINSTCLLPQPGHKDFTVLHTNGLHYLLRAEWFPATIHQPQTCATFRLLELFHVITLSGKLSGHEFYRALEFLTDNTELEIPKTRYKSLMRMIREFRHLKLMKRHGRGNFKHGITSTARGDLATLCPACPIPGVNLPEKWEDVGIEWKFLYVLIIAMDANFRLKNLMCSSLKKDPGLHTGFAYFPEDTPYQKHILKYATQKDISTCSGFKMSANAETQFSAGLRSTGVGMCLCARHEIIRPGGVGDLQKGERYCNMDFVLLSALAPLLVASVFISYDIACQFKLGFETRMPKLPKGLHIPPDVQLDWGIPKCHCPMHKVPCQAPHSLNFKPGVGRTDGEGIERSWAEMNRVVSV</sequence>
<proteinExistence type="predicted"/>
<dbReference type="PANTHER" id="PTHR33096">
    <property type="entry name" value="CXC2 DOMAIN-CONTAINING PROTEIN"/>
    <property type="match status" value="1"/>
</dbReference>
<dbReference type="HOGENOM" id="CLU_003703_12_0_1"/>
<feature type="region of interest" description="Disordered" evidence="1">
    <location>
        <begin position="51"/>
        <end position="74"/>
    </location>
</feature>
<dbReference type="InterPro" id="IPR040521">
    <property type="entry name" value="KDZ"/>
</dbReference>
<dbReference type="Proteomes" id="UP000001194">
    <property type="component" value="Unassembled WGS sequence"/>
</dbReference>
<dbReference type="Pfam" id="PF18803">
    <property type="entry name" value="CxC2"/>
    <property type="match status" value="2"/>
</dbReference>
<keyword evidence="4" id="KW-1185">Reference proteome</keyword>
<reference evidence="3 4" key="1">
    <citation type="journal article" date="2008" name="Nature">
        <title>The genome of Laccaria bicolor provides insights into mycorrhizal symbiosis.</title>
        <authorList>
            <person name="Martin F."/>
            <person name="Aerts A."/>
            <person name="Ahren D."/>
            <person name="Brun A."/>
            <person name="Danchin E.G.J."/>
            <person name="Duchaussoy F."/>
            <person name="Gibon J."/>
            <person name="Kohler A."/>
            <person name="Lindquist E."/>
            <person name="Pereda V."/>
            <person name="Salamov A."/>
            <person name="Shapiro H.J."/>
            <person name="Wuyts J."/>
            <person name="Blaudez D."/>
            <person name="Buee M."/>
            <person name="Brokstein P."/>
            <person name="Canbaeck B."/>
            <person name="Cohen D."/>
            <person name="Courty P.E."/>
            <person name="Coutinho P.M."/>
            <person name="Delaruelle C."/>
            <person name="Detter J.C."/>
            <person name="Deveau A."/>
            <person name="DiFazio S."/>
            <person name="Duplessis S."/>
            <person name="Fraissinet-Tachet L."/>
            <person name="Lucic E."/>
            <person name="Frey-Klett P."/>
            <person name="Fourrey C."/>
            <person name="Feussner I."/>
            <person name="Gay G."/>
            <person name="Grimwood J."/>
            <person name="Hoegger P.J."/>
            <person name="Jain P."/>
            <person name="Kilaru S."/>
            <person name="Labbe J."/>
            <person name="Lin Y.C."/>
            <person name="Legue V."/>
            <person name="Le Tacon F."/>
            <person name="Marmeisse R."/>
            <person name="Melayah D."/>
            <person name="Montanini B."/>
            <person name="Muratet M."/>
            <person name="Nehls U."/>
            <person name="Niculita-Hirzel H."/>
            <person name="Oudot-Le Secq M.P."/>
            <person name="Peter M."/>
            <person name="Quesneville H."/>
            <person name="Rajashekar B."/>
            <person name="Reich M."/>
            <person name="Rouhier N."/>
            <person name="Schmutz J."/>
            <person name="Yin T."/>
            <person name="Chalot M."/>
            <person name="Henrissat B."/>
            <person name="Kuees U."/>
            <person name="Lucas S."/>
            <person name="Van de Peer Y."/>
            <person name="Podila G.K."/>
            <person name="Polle A."/>
            <person name="Pukkila P.J."/>
            <person name="Richardson P.M."/>
            <person name="Rouze P."/>
            <person name="Sanders I.R."/>
            <person name="Stajich J.E."/>
            <person name="Tunlid A."/>
            <person name="Tuskan G."/>
            <person name="Grigoriev I.V."/>
        </authorList>
    </citation>
    <scope>NUCLEOTIDE SEQUENCE [LARGE SCALE GENOMIC DNA]</scope>
    <source>
        <strain evidence="4">S238N-H82 / ATCC MYA-4686</strain>
    </source>
</reference>
<dbReference type="AlphaFoldDB" id="B0E2F2"/>
<evidence type="ECO:0000256" key="1">
    <source>
        <dbReference type="SAM" id="MobiDB-lite"/>
    </source>
</evidence>
<dbReference type="InParanoid" id="B0E2F2"/>
<accession>B0E2F2</accession>
<dbReference type="GeneID" id="6086028"/>